<evidence type="ECO:0000313" key="1">
    <source>
        <dbReference type="EMBL" id="ELU14308.1"/>
    </source>
</evidence>
<dbReference type="EnsemblMetazoa" id="CapteT215928">
    <property type="protein sequence ID" value="CapteP215928"/>
    <property type="gene ID" value="CapteG215928"/>
</dbReference>
<evidence type="ECO:0000313" key="3">
    <source>
        <dbReference type="Proteomes" id="UP000014760"/>
    </source>
</evidence>
<dbReference type="EMBL" id="KB294622">
    <property type="protein sequence ID" value="ELU14308.1"/>
    <property type="molecule type" value="Genomic_DNA"/>
</dbReference>
<dbReference type="Proteomes" id="UP000014760">
    <property type="component" value="Unassembled WGS sequence"/>
</dbReference>
<reference evidence="1 3" key="2">
    <citation type="journal article" date="2013" name="Nature">
        <title>Insights into bilaterian evolution from three spiralian genomes.</title>
        <authorList>
            <person name="Simakov O."/>
            <person name="Marletaz F."/>
            <person name="Cho S.J."/>
            <person name="Edsinger-Gonzales E."/>
            <person name="Havlak P."/>
            <person name="Hellsten U."/>
            <person name="Kuo D.H."/>
            <person name="Larsson T."/>
            <person name="Lv J."/>
            <person name="Arendt D."/>
            <person name="Savage R."/>
            <person name="Osoegawa K."/>
            <person name="de Jong P."/>
            <person name="Grimwood J."/>
            <person name="Chapman J.A."/>
            <person name="Shapiro H."/>
            <person name="Aerts A."/>
            <person name="Otillar R.P."/>
            <person name="Terry A.Y."/>
            <person name="Boore J.L."/>
            <person name="Grigoriev I.V."/>
            <person name="Lindberg D.R."/>
            <person name="Seaver E.C."/>
            <person name="Weisblat D.A."/>
            <person name="Putnam N.H."/>
            <person name="Rokhsar D.S."/>
        </authorList>
    </citation>
    <scope>NUCLEOTIDE SEQUENCE</scope>
    <source>
        <strain evidence="1 3">I ESC-2004</strain>
    </source>
</reference>
<accession>R7V617</accession>
<dbReference type="AlphaFoldDB" id="R7V617"/>
<reference evidence="3" key="1">
    <citation type="submission" date="2012-12" db="EMBL/GenBank/DDBJ databases">
        <authorList>
            <person name="Hellsten U."/>
            <person name="Grimwood J."/>
            <person name="Chapman J.A."/>
            <person name="Shapiro H."/>
            <person name="Aerts A."/>
            <person name="Otillar R.P."/>
            <person name="Terry A.Y."/>
            <person name="Boore J.L."/>
            <person name="Simakov O."/>
            <person name="Marletaz F."/>
            <person name="Cho S.-J."/>
            <person name="Edsinger-Gonzales E."/>
            <person name="Havlak P."/>
            <person name="Kuo D.-H."/>
            <person name="Larsson T."/>
            <person name="Lv J."/>
            <person name="Arendt D."/>
            <person name="Savage R."/>
            <person name="Osoegawa K."/>
            <person name="de Jong P."/>
            <person name="Lindberg D.R."/>
            <person name="Seaver E.C."/>
            <person name="Weisblat D.A."/>
            <person name="Putnam N.H."/>
            <person name="Grigoriev I.V."/>
            <person name="Rokhsar D.S."/>
        </authorList>
    </citation>
    <scope>NUCLEOTIDE SEQUENCE</scope>
    <source>
        <strain evidence="3">I ESC-2004</strain>
    </source>
</reference>
<dbReference type="EMBL" id="AMQN01004895">
    <property type="status" value="NOT_ANNOTATED_CDS"/>
    <property type="molecule type" value="Genomic_DNA"/>
</dbReference>
<proteinExistence type="predicted"/>
<organism evidence="1">
    <name type="scientific">Capitella teleta</name>
    <name type="common">Polychaete worm</name>
    <dbReference type="NCBI Taxonomy" id="283909"/>
    <lineage>
        <taxon>Eukaryota</taxon>
        <taxon>Metazoa</taxon>
        <taxon>Spiralia</taxon>
        <taxon>Lophotrochozoa</taxon>
        <taxon>Annelida</taxon>
        <taxon>Polychaeta</taxon>
        <taxon>Sedentaria</taxon>
        <taxon>Scolecida</taxon>
        <taxon>Capitellidae</taxon>
        <taxon>Capitella</taxon>
    </lineage>
</organism>
<sequence>MHKQLIDYILVRRKWRNGIHDVKAYNSFANIDSDHPQASLEEAPKRKKDRPFAENERIKQAREDTEKTYQQFVGADGKGLHTYIEAKRNLNRIYEELMGEDLDKKIEKIEKCHSNNQAAQSWSLVRGITGKGAVKQCQIKRASADDKLRAWHRHFKSLLSAPPVIDDEDEEVVPQNLAHRG</sequence>
<name>R7V617_CAPTE</name>
<gene>
    <name evidence="1" type="ORF">CAPTEDRAFT_215928</name>
</gene>
<reference evidence="2" key="3">
    <citation type="submission" date="2015-06" db="UniProtKB">
        <authorList>
            <consortium name="EnsemblMetazoa"/>
        </authorList>
    </citation>
    <scope>IDENTIFICATION</scope>
</reference>
<protein>
    <submittedName>
        <fullName evidence="1 2">Uncharacterized protein</fullName>
    </submittedName>
</protein>
<keyword evidence="3" id="KW-1185">Reference proteome</keyword>
<dbReference type="HOGENOM" id="CLU_1490380_0_0_1"/>
<evidence type="ECO:0000313" key="2">
    <source>
        <dbReference type="EnsemblMetazoa" id="CapteP215928"/>
    </source>
</evidence>